<dbReference type="InterPro" id="IPR056884">
    <property type="entry name" value="NPHP3-like_N"/>
</dbReference>
<keyword evidence="4" id="KW-1185">Reference proteome</keyword>
<protein>
    <recommendedName>
        <fullName evidence="2">Nephrocystin 3-like N-terminal domain-containing protein</fullName>
    </recommendedName>
</protein>
<dbReference type="AlphaFoldDB" id="A0A9P9DJJ1"/>
<dbReference type="PANTHER" id="PTHR10039:SF10">
    <property type="entry name" value="NACHT DOMAIN-CONTAINING PROTEIN"/>
    <property type="match status" value="1"/>
</dbReference>
<feature type="domain" description="Nephrocystin 3-like N-terminal" evidence="2">
    <location>
        <begin position="82"/>
        <end position="227"/>
    </location>
</feature>
<organism evidence="3 4">
    <name type="scientific">Dactylonectria estremocensis</name>
    <dbReference type="NCBI Taxonomy" id="1079267"/>
    <lineage>
        <taxon>Eukaryota</taxon>
        <taxon>Fungi</taxon>
        <taxon>Dikarya</taxon>
        <taxon>Ascomycota</taxon>
        <taxon>Pezizomycotina</taxon>
        <taxon>Sordariomycetes</taxon>
        <taxon>Hypocreomycetidae</taxon>
        <taxon>Hypocreales</taxon>
        <taxon>Nectriaceae</taxon>
        <taxon>Dactylonectria</taxon>
    </lineage>
</organism>
<evidence type="ECO:0000313" key="4">
    <source>
        <dbReference type="Proteomes" id="UP000717696"/>
    </source>
</evidence>
<dbReference type="Proteomes" id="UP000717696">
    <property type="component" value="Unassembled WGS sequence"/>
</dbReference>
<evidence type="ECO:0000259" key="2">
    <source>
        <dbReference type="Pfam" id="PF24883"/>
    </source>
</evidence>
<comment type="caution">
    <text evidence="3">The sequence shown here is derived from an EMBL/GenBank/DDBJ whole genome shotgun (WGS) entry which is preliminary data.</text>
</comment>
<dbReference type="PANTHER" id="PTHR10039">
    <property type="entry name" value="AMELOGENIN"/>
    <property type="match status" value="1"/>
</dbReference>
<evidence type="ECO:0000256" key="1">
    <source>
        <dbReference type="ARBA" id="ARBA00022737"/>
    </source>
</evidence>
<dbReference type="InterPro" id="IPR027417">
    <property type="entry name" value="P-loop_NTPase"/>
</dbReference>
<evidence type="ECO:0000313" key="3">
    <source>
        <dbReference type="EMBL" id="KAH7120338.1"/>
    </source>
</evidence>
<keyword evidence="1" id="KW-0677">Repeat</keyword>
<proteinExistence type="predicted"/>
<dbReference type="EMBL" id="JAGMUU010000028">
    <property type="protein sequence ID" value="KAH7120338.1"/>
    <property type="molecule type" value="Genomic_DNA"/>
</dbReference>
<sequence length="348" mass="39149">MRLTAKIDRHVAAKVGSGRCFGTRLVNILEAVQRFAALGDIMVGGSQNLDREKLAARLRILDSCSTYDYQTTWKELRRRGNTSWFTMQPEYKDWKKRSESSTLLYSGKPGAGKSFTLANMVDDLNLDQNDNPPVAYFFCQHEAPESLRARTVIGSLAPQPLCTMKELTVVLEDLANTRAVRLDSDGVLRLLKRIIPPTTRAYFVLDGMDECDEAQIEEIITCLQDIQDFHPLLACLSFRQEAGNTMALRLDRLKYSEAIVIPENNPDIAEFIQAELVRQVESSRLILGEPTVVLEIRDALIAKAQGMFLWVVLQIGSLCLAKTDEAIRQALANLPRDLPSTFCRILKQ</sequence>
<dbReference type="SUPFAM" id="SSF52540">
    <property type="entry name" value="P-loop containing nucleoside triphosphate hydrolases"/>
    <property type="match status" value="1"/>
</dbReference>
<gene>
    <name evidence="3" type="ORF">B0J13DRAFT_162983</name>
</gene>
<dbReference type="Gene3D" id="3.40.50.300">
    <property type="entry name" value="P-loop containing nucleotide triphosphate hydrolases"/>
    <property type="match status" value="1"/>
</dbReference>
<name>A0A9P9DJJ1_9HYPO</name>
<dbReference type="OrthoDB" id="7464126at2759"/>
<dbReference type="Pfam" id="PF24883">
    <property type="entry name" value="NPHP3_N"/>
    <property type="match status" value="1"/>
</dbReference>
<accession>A0A9P9DJJ1</accession>
<reference evidence="3" key="1">
    <citation type="journal article" date="2021" name="Nat. Commun.">
        <title>Genetic determinants of endophytism in the Arabidopsis root mycobiome.</title>
        <authorList>
            <person name="Mesny F."/>
            <person name="Miyauchi S."/>
            <person name="Thiergart T."/>
            <person name="Pickel B."/>
            <person name="Atanasova L."/>
            <person name="Karlsson M."/>
            <person name="Huettel B."/>
            <person name="Barry K.W."/>
            <person name="Haridas S."/>
            <person name="Chen C."/>
            <person name="Bauer D."/>
            <person name="Andreopoulos W."/>
            <person name="Pangilinan J."/>
            <person name="LaButti K."/>
            <person name="Riley R."/>
            <person name="Lipzen A."/>
            <person name="Clum A."/>
            <person name="Drula E."/>
            <person name="Henrissat B."/>
            <person name="Kohler A."/>
            <person name="Grigoriev I.V."/>
            <person name="Martin F.M."/>
            <person name="Hacquard S."/>
        </authorList>
    </citation>
    <scope>NUCLEOTIDE SEQUENCE</scope>
    <source>
        <strain evidence="3">MPI-CAGE-AT-0021</strain>
    </source>
</reference>